<dbReference type="KEGG" id="adu:127740720"/>
<evidence type="ECO:0000256" key="1">
    <source>
        <dbReference type="ARBA" id="ARBA00004211"/>
    </source>
</evidence>
<comment type="similarity">
    <text evidence="2">Belongs to the VTI1 family.</text>
</comment>
<evidence type="ECO:0000256" key="6">
    <source>
        <dbReference type="ARBA" id="ARBA00022989"/>
    </source>
</evidence>
<protein>
    <submittedName>
        <fullName evidence="13">Vesicle transport v-SNARE 13-like</fullName>
    </submittedName>
</protein>
<dbReference type="Pfam" id="PF05008">
    <property type="entry name" value="V-SNARE"/>
    <property type="match status" value="1"/>
</dbReference>
<dbReference type="InterPro" id="IPR038407">
    <property type="entry name" value="v-SNARE_N_sf"/>
</dbReference>
<dbReference type="CDD" id="cd15862">
    <property type="entry name" value="SNARE_Vti1"/>
    <property type="match status" value="1"/>
</dbReference>
<organism evidence="12 13">
    <name type="scientific">Arachis duranensis</name>
    <name type="common">Wild peanut</name>
    <dbReference type="NCBI Taxonomy" id="130453"/>
    <lineage>
        <taxon>Eukaryota</taxon>
        <taxon>Viridiplantae</taxon>
        <taxon>Streptophyta</taxon>
        <taxon>Embryophyta</taxon>
        <taxon>Tracheophyta</taxon>
        <taxon>Spermatophyta</taxon>
        <taxon>Magnoliopsida</taxon>
        <taxon>eudicotyledons</taxon>
        <taxon>Gunneridae</taxon>
        <taxon>Pentapetalae</taxon>
        <taxon>rosids</taxon>
        <taxon>fabids</taxon>
        <taxon>Fabales</taxon>
        <taxon>Fabaceae</taxon>
        <taxon>Papilionoideae</taxon>
        <taxon>50 kb inversion clade</taxon>
        <taxon>dalbergioids sensu lato</taxon>
        <taxon>Dalbergieae</taxon>
        <taxon>Pterocarpus clade</taxon>
        <taxon>Arachis</taxon>
    </lineage>
</organism>
<dbReference type="Gene3D" id="1.20.5.110">
    <property type="match status" value="1"/>
</dbReference>
<dbReference type="GO" id="GO:0000149">
    <property type="term" value="F:SNARE binding"/>
    <property type="evidence" value="ECO:0007669"/>
    <property type="project" value="TreeGrafter"/>
</dbReference>
<gene>
    <name evidence="13" type="primary">LOC127740720</name>
</gene>
<feature type="coiled-coil region" evidence="9">
    <location>
        <begin position="13"/>
        <end position="47"/>
    </location>
</feature>
<comment type="subcellular location">
    <subcellularLocation>
        <location evidence="1">Membrane</location>
        <topology evidence="1">Single-pass type IV membrane protein</topology>
    </subcellularLocation>
</comment>
<evidence type="ECO:0000259" key="11">
    <source>
        <dbReference type="Pfam" id="PF05008"/>
    </source>
</evidence>
<dbReference type="InterPro" id="IPR007705">
    <property type="entry name" value="Vesicle_trsprt_v-SNARE_N"/>
</dbReference>
<evidence type="ECO:0000256" key="7">
    <source>
        <dbReference type="ARBA" id="ARBA00023054"/>
    </source>
</evidence>
<dbReference type="GO" id="GO:0006886">
    <property type="term" value="P:intracellular protein transport"/>
    <property type="evidence" value="ECO:0007669"/>
    <property type="project" value="InterPro"/>
</dbReference>
<name>A0A9C6T1V4_ARADU</name>
<dbReference type="SUPFAM" id="SSF47661">
    <property type="entry name" value="t-snare proteins"/>
    <property type="match status" value="1"/>
</dbReference>
<keyword evidence="6 10" id="KW-1133">Transmembrane helix</keyword>
<evidence type="ECO:0000256" key="8">
    <source>
        <dbReference type="ARBA" id="ARBA00023136"/>
    </source>
</evidence>
<dbReference type="InterPro" id="IPR010989">
    <property type="entry name" value="SNARE"/>
</dbReference>
<evidence type="ECO:0000256" key="2">
    <source>
        <dbReference type="ARBA" id="ARBA00006108"/>
    </source>
</evidence>
<accession>A0A9C6T1V4</accession>
<dbReference type="RefSeq" id="XP_052108296.1">
    <property type="nucleotide sequence ID" value="XM_052252336.1"/>
</dbReference>
<evidence type="ECO:0000313" key="13">
    <source>
        <dbReference type="RefSeq" id="XP_052108296.1"/>
    </source>
</evidence>
<evidence type="ECO:0000256" key="4">
    <source>
        <dbReference type="ARBA" id="ARBA00022692"/>
    </source>
</evidence>
<dbReference type="SUPFAM" id="SSF58038">
    <property type="entry name" value="SNARE fusion complex"/>
    <property type="match status" value="1"/>
</dbReference>
<dbReference type="GO" id="GO:0031201">
    <property type="term" value="C:SNARE complex"/>
    <property type="evidence" value="ECO:0007669"/>
    <property type="project" value="TreeGrafter"/>
</dbReference>
<dbReference type="GO" id="GO:0012507">
    <property type="term" value="C:ER to Golgi transport vesicle membrane"/>
    <property type="evidence" value="ECO:0007669"/>
    <property type="project" value="TreeGrafter"/>
</dbReference>
<reference evidence="12" key="1">
    <citation type="journal article" date="2016" name="Nat. Genet.">
        <title>The genome sequences of Arachis duranensis and Arachis ipaensis, the diploid ancestors of cultivated peanut.</title>
        <authorList>
            <person name="Bertioli D.J."/>
            <person name="Cannon S.B."/>
            <person name="Froenicke L."/>
            <person name="Huang G."/>
            <person name="Farmer A.D."/>
            <person name="Cannon E.K."/>
            <person name="Liu X."/>
            <person name="Gao D."/>
            <person name="Clevenger J."/>
            <person name="Dash S."/>
            <person name="Ren L."/>
            <person name="Moretzsohn M.C."/>
            <person name="Shirasawa K."/>
            <person name="Huang W."/>
            <person name="Vidigal B."/>
            <person name="Abernathy B."/>
            <person name="Chu Y."/>
            <person name="Niederhuth C.E."/>
            <person name="Umale P."/>
            <person name="Araujo A.C."/>
            <person name="Kozik A."/>
            <person name="Kim K.D."/>
            <person name="Burow M.D."/>
            <person name="Varshney R.K."/>
            <person name="Wang X."/>
            <person name="Zhang X."/>
            <person name="Barkley N."/>
            <person name="Guimaraes P.M."/>
            <person name="Isobe S."/>
            <person name="Guo B."/>
            <person name="Liao B."/>
            <person name="Stalker H.T."/>
            <person name="Schmitz R.J."/>
            <person name="Scheffler B.E."/>
            <person name="Leal-Bertioli S.C."/>
            <person name="Xun X."/>
            <person name="Jackson S.A."/>
            <person name="Michelmore R."/>
            <person name="Ozias-Akins P."/>
        </authorList>
    </citation>
    <scope>NUCLEOTIDE SEQUENCE [LARGE SCALE GENOMIC DNA]</scope>
    <source>
        <strain evidence="12">cv. V14167</strain>
    </source>
</reference>
<keyword evidence="4 10" id="KW-0812">Transmembrane</keyword>
<dbReference type="Pfam" id="PF12352">
    <property type="entry name" value="V-SNARE_C"/>
    <property type="match status" value="1"/>
</dbReference>
<keyword evidence="3" id="KW-0813">Transport</keyword>
<dbReference type="PANTHER" id="PTHR21230">
    <property type="entry name" value="VESICLE TRANSPORT V-SNARE PROTEIN VTI1-RELATED"/>
    <property type="match status" value="1"/>
</dbReference>
<proteinExistence type="inferred from homology"/>
<keyword evidence="8 10" id="KW-0472">Membrane</keyword>
<dbReference type="GeneID" id="127740720"/>
<dbReference type="GO" id="GO:0031902">
    <property type="term" value="C:late endosome membrane"/>
    <property type="evidence" value="ECO:0007669"/>
    <property type="project" value="TreeGrafter"/>
</dbReference>
<dbReference type="GO" id="GO:0006906">
    <property type="term" value="P:vesicle fusion"/>
    <property type="evidence" value="ECO:0007669"/>
    <property type="project" value="TreeGrafter"/>
</dbReference>
<dbReference type="FunFam" id="1.20.5.110:FF:000002">
    <property type="entry name" value="Vesicle transport through interaction with t-SNAREsB"/>
    <property type="match status" value="1"/>
</dbReference>
<dbReference type="AlphaFoldDB" id="A0A9C6T1V4"/>
<dbReference type="Proteomes" id="UP000515211">
    <property type="component" value="Chromosome 7"/>
</dbReference>
<keyword evidence="12" id="KW-1185">Reference proteome</keyword>
<reference evidence="13" key="2">
    <citation type="submission" date="2025-08" db="UniProtKB">
        <authorList>
            <consortium name="RefSeq"/>
        </authorList>
    </citation>
    <scope>IDENTIFICATION</scope>
    <source>
        <tissue evidence="13">Whole plant</tissue>
    </source>
</reference>
<evidence type="ECO:0000256" key="9">
    <source>
        <dbReference type="SAM" id="Coils"/>
    </source>
</evidence>
<evidence type="ECO:0000256" key="10">
    <source>
        <dbReference type="SAM" id="Phobius"/>
    </source>
</evidence>
<dbReference type="GO" id="GO:0005794">
    <property type="term" value="C:Golgi apparatus"/>
    <property type="evidence" value="ECO:0007669"/>
    <property type="project" value="TreeGrafter"/>
</dbReference>
<keyword evidence="5" id="KW-0653">Protein transport</keyword>
<dbReference type="GO" id="GO:0005789">
    <property type="term" value="C:endoplasmic reticulum membrane"/>
    <property type="evidence" value="ECO:0007669"/>
    <property type="project" value="TreeGrafter"/>
</dbReference>
<keyword evidence="7 9" id="KW-0175">Coiled coil</keyword>
<feature type="domain" description="Vesicle transport v-SNARE N-terminal" evidence="11">
    <location>
        <begin position="1"/>
        <end position="37"/>
    </location>
</feature>
<feature type="transmembrane region" description="Helical" evidence="10">
    <location>
        <begin position="142"/>
        <end position="160"/>
    </location>
</feature>
<dbReference type="PANTHER" id="PTHR21230:SF26">
    <property type="entry name" value="VESICLE TRANSPORT THROUGH INTERACTION WITH T-SNARES HOMOLOG 1A"/>
    <property type="match status" value="1"/>
</dbReference>
<evidence type="ECO:0000256" key="5">
    <source>
        <dbReference type="ARBA" id="ARBA00022927"/>
    </source>
</evidence>
<dbReference type="GO" id="GO:0005484">
    <property type="term" value="F:SNAP receptor activity"/>
    <property type="evidence" value="ECO:0007669"/>
    <property type="project" value="TreeGrafter"/>
</dbReference>
<sequence>MELEARSLQASMKASLFVKLKEYETDLNNLKSELKRITSVANNNNDELLELGQADTLVSSNDHRRRLVMFTERLNLSFERIKESRRSMLETEELGASNLQDLHQQRQSLLHAHNTLHGVDDNIDESKKILTAISRRMSTNKWILGSFMVAIVLAIILITFY</sequence>
<evidence type="ECO:0000313" key="12">
    <source>
        <dbReference type="Proteomes" id="UP000515211"/>
    </source>
</evidence>
<evidence type="ECO:0000256" key="3">
    <source>
        <dbReference type="ARBA" id="ARBA00022448"/>
    </source>
</evidence>
<dbReference type="Gene3D" id="1.20.58.400">
    <property type="entry name" value="t-snare proteins"/>
    <property type="match status" value="1"/>
</dbReference>